<dbReference type="Proteomes" id="UP000821853">
    <property type="component" value="Chromosome 3"/>
</dbReference>
<evidence type="ECO:0000313" key="2">
    <source>
        <dbReference type="Proteomes" id="UP000821853"/>
    </source>
</evidence>
<proteinExistence type="predicted"/>
<dbReference type="VEuPathDB" id="VectorBase:HLOH_049081"/>
<dbReference type="AlphaFoldDB" id="A0A9J6G740"/>
<gene>
    <name evidence="1" type="ORF">HPB48_018538</name>
</gene>
<organism evidence="1 2">
    <name type="scientific">Haemaphysalis longicornis</name>
    <name type="common">Bush tick</name>
    <dbReference type="NCBI Taxonomy" id="44386"/>
    <lineage>
        <taxon>Eukaryota</taxon>
        <taxon>Metazoa</taxon>
        <taxon>Ecdysozoa</taxon>
        <taxon>Arthropoda</taxon>
        <taxon>Chelicerata</taxon>
        <taxon>Arachnida</taxon>
        <taxon>Acari</taxon>
        <taxon>Parasitiformes</taxon>
        <taxon>Ixodida</taxon>
        <taxon>Ixodoidea</taxon>
        <taxon>Ixodidae</taxon>
        <taxon>Haemaphysalinae</taxon>
        <taxon>Haemaphysalis</taxon>
    </lineage>
</organism>
<accession>A0A9J6G740</accession>
<reference evidence="1 2" key="1">
    <citation type="journal article" date="2020" name="Cell">
        <title>Large-Scale Comparative Analyses of Tick Genomes Elucidate Their Genetic Diversity and Vector Capacities.</title>
        <authorList>
            <consortium name="Tick Genome and Microbiome Consortium (TIGMIC)"/>
            <person name="Jia N."/>
            <person name="Wang J."/>
            <person name="Shi W."/>
            <person name="Du L."/>
            <person name="Sun Y."/>
            <person name="Zhan W."/>
            <person name="Jiang J.F."/>
            <person name="Wang Q."/>
            <person name="Zhang B."/>
            <person name="Ji P."/>
            <person name="Bell-Sakyi L."/>
            <person name="Cui X.M."/>
            <person name="Yuan T.T."/>
            <person name="Jiang B.G."/>
            <person name="Yang W.F."/>
            <person name="Lam T.T."/>
            <person name="Chang Q.C."/>
            <person name="Ding S.J."/>
            <person name="Wang X.J."/>
            <person name="Zhu J.G."/>
            <person name="Ruan X.D."/>
            <person name="Zhao L."/>
            <person name="Wei J.T."/>
            <person name="Ye R.Z."/>
            <person name="Que T.C."/>
            <person name="Du C.H."/>
            <person name="Zhou Y.H."/>
            <person name="Cheng J.X."/>
            <person name="Dai P.F."/>
            <person name="Guo W.B."/>
            <person name="Han X.H."/>
            <person name="Huang E.J."/>
            <person name="Li L.F."/>
            <person name="Wei W."/>
            <person name="Gao Y.C."/>
            <person name="Liu J.Z."/>
            <person name="Shao H.Z."/>
            <person name="Wang X."/>
            <person name="Wang C.C."/>
            <person name="Yang T.C."/>
            <person name="Huo Q.B."/>
            <person name="Li W."/>
            <person name="Chen H.Y."/>
            <person name="Chen S.E."/>
            <person name="Zhou L.G."/>
            <person name="Ni X.B."/>
            <person name="Tian J.H."/>
            <person name="Sheng Y."/>
            <person name="Liu T."/>
            <person name="Pan Y.S."/>
            <person name="Xia L.Y."/>
            <person name="Li J."/>
            <person name="Zhao F."/>
            <person name="Cao W.C."/>
        </authorList>
    </citation>
    <scope>NUCLEOTIDE SEQUENCE [LARGE SCALE GENOMIC DNA]</scope>
    <source>
        <strain evidence="1">HaeL-2018</strain>
    </source>
</reference>
<evidence type="ECO:0000313" key="1">
    <source>
        <dbReference type="EMBL" id="KAH9371093.1"/>
    </source>
</evidence>
<name>A0A9J6G740_HAELO</name>
<comment type="caution">
    <text evidence="1">The sequence shown here is derived from an EMBL/GenBank/DDBJ whole genome shotgun (WGS) entry which is preliminary data.</text>
</comment>
<keyword evidence="2" id="KW-1185">Reference proteome</keyword>
<dbReference type="EMBL" id="JABSTR010000005">
    <property type="protein sequence ID" value="KAH9371093.1"/>
    <property type="molecule type" value="Genomic_DNA"/>
</dbReference>
<protein>
    <submittedName>
        <fullName evidence="1">Uncharacterized protein</fullName>
    </submittedName>
</protein>
<sequence length="83" mass="8922">MIRRISNHPHGLKEADVLRIVQALIISYPDALYTDAENYPAINAKVAAVADWPGEAITSATIRSGSSTEAEECAIALALQETQ</sequence>